<dbReference type="Proteomes" id="UP000198816">
    <property type="component" value="Unassembled WGS sequence"/>
</dbReference>
<dbReference type="Pfam" id="PF00149">
    <property type="entry name" value="Metallophos"/>
    <property type="match status" value="1"/>
</dbReference>
<proteinExistence type="predicted"/>
<dbReference type="STRING" id="1058.SAMN05421783_104195"/>
<gene>
    <name evidence="2" type="ORF">SAMN05421783_104195</name>
</gene>
<dbReference type="InterPro" id="IPR004843">
    <property type="entry name" value="Calcineurin-like_PHP"/>
</dbReference>
<keyword evidence="3" id="KW-1185">Reference proteome</keyword>
<dbReference type="PANTHER" id="PTHR43143">
    <property type="entry name" value="METALLOPHOSPHOESTERASE, CALCINEURIN SUPERFAMILY"/>
    <property type="match status" value="1"/>
</dbReference>
<dbReference type="GO" id="GO:0016787">
    <property type="term" value="F:hydrolase activity"/>
    <property type="evidence" value="ECO:0007669"/>
    <property type="project" value="InterPro"/>
</dbReference>
<accession>A0A1H2TXI9</accession>
<evidence type="ECO:0000313" key="2">
    <source>
        <dbReference type="EMBL" id="SDW48009.1"/>
    </source>
</evidence>
<evidence type="ECO:0000313" key="3">
    <source>
        <dbReference type="Proteomes" id="UP000198816"/>
    </source>
</evidence>
<dbReference type="PROSITE" id="PS51318">
    <property type="entry name" value="TAT"/>
    <property type="match status" value="1"/>
</dbReference>
<reference evidence="3" key="1">
    <citation type="submission" date="2016-10" db="EMBL/GenBank/DDBJ databases">
        <authorList>
            <person name="Varghese N."/>
            <person name="Submissions S."/>
        </authorList>
    </citation>
    <scope>NUCLEOTIDE SEQUENCE [LARGE SCALE GENOMIC DNA]</scope>
    <source>
        <strain evidence="3">DSM 217</strain>
    </source>
</reference>
<dbReference type="Gene3D" id="3.60.21.10">
    <property type="match status" value="1"/>
</dbReference>
<dbReference type="AlphaFoldDB" id="A0A1H2TXI9"/>
<dbReference type="OrthoDB" id="9780884at2"/>
<name>A0A1H2TXI9_THIRO</name>
<sequence length="339" mass="37980">MSDIVDHSRRQFLSFAGKAGLTTLVAQAVGINLGVVDIVRAQTGKRGVEPFRFAIISDAHLYSMPDHKFDQQLADAVAQVNAMTPLPDFVLFGGDVAQNGTEDQLVKGNKILAGLKMPLKLIPGEHDWYLDMGDAWRGLFGDETWSFNHKGVHFIGLNSILVRDFWTEAGMTPLERMTVMEMLESPIPGPWGVHEKQLEWLANDVKDLAPDTPVVIFTHSPLWDYYPRWNFQTSDAPEIREILSKFDNVMSYHGHVHQTLYNRIGNMSSVAALGTAWPWPYPPVELAFPETRMNRADPSIATDGMGTQVIDLSGSFEGLVQYKPFEDSLTPFMRDGFKV</sequence>
<dbReference type="PANTHER" id="PTHR43143:SF1">
    <property type="entry name" value="SERINE_THREONINE-PROTEIN PHOSPHATASE CPPED1"/>
    <property type="match status" value="1"/>
</dbReference>
<dbReference type="RefSeq" id="WP_093029371.1">
    <property type="nucleotide sequence ID" value="NZ_FNNZ01000004.1"/>
</dbReference>
<dbReference type="InterPro" id="IPR051918">
    <property type="entry name" value="STPP_CPPED1"/>
</dbReference>
<dbReference type="EMBL" id="FNNZ01000004">
    <property type="protein sequence ID" value="SDW48009.1"/>
    <property type="molecule type" value="Genomic_DNA"/>
</dbReference>
<feature type="domain" description="Calcineurin-like phosphoesterase" evidence="1">
    <location>
        <begin position="51"/>
        <end position="258"/>
    </location>
</feature>
<evidence type="ECO:0000259" key="1">
    <source>
        <dbReference type="Pfam" id="PF00149"/>
    </source>
</evidence>
<dbReference type="SUPFAM" id="SSF56300">
    <property type="entry name" value="Metallo-dependent phosphatases"/>
    <property type="match status" value="1"/>
</dbReference>
<protein>
    <submittedName>
        <fullName evidence="2">3',5'-cyclic AMP phosphodiesterase CpdA</fullName>
    </submittedName>
</protein>
<organism evidence="2 3">
    <name type="scientific">Thiocapsa roseopersicina</name>
    <dbReference type="NCBI Taxonomy" id="1058"/>
    <lineage>
        <taxon>Bacteria</taxon>
        <taxon>Pseudomonadati</taxon>
        <taxon>Pseudomonadota</taxon>
        <taxon>Gammaproteobacteria</taxon>
        <taxon>Chromatiales</taxon>
        <taxon>Chromatiaceae</taxon>
        <taxon>Thiocapsa</taxon>
    </lineage>
</organism>
<dbReference type="InterPro" id="IPR006311">
    <property type="entry name" value="TAT_signal"/>
</dbReference>
<dbReference type="InterPro" id="IPR029052">
    <property type="entry name" value="Metallo-depent_PP-like"/>
</dbReference>